<dbReference type="GO" id="GO:0016757">
    <property type="term" value="F:glycosyltransferase activity"/>
    <property type="evidence" value="ECO:0007669"/>
    <property type="project" value="UniProtKB-KW"/>
</dbReference>
<gene>
    <name evidence="5" type="ORF">KHA91_18740</name>
</gene>
<dbReference type="CDD" id="cd00761">
    <property type="entry name" value="Glyco_tranf_GTA_type"/>
    <property type="match status" value="1"/>
</dbReference>
<keyword evidence="3" id="KW-0808">Transferase</keyword>
<dbReference type="Pfam" id="PF00535">
    <property type="entry name" value="Glycos_transf_2"/>
    <property type="match status" value="1"/>
</dbReference>
<evidence type="ECO:0000256" key="3">
    <source>
        <dbReference type="ARBA" id="ARBA00022679"/>
    </source>
</evidence>
<reference evidence="5 6" key="1">
    <citation type="submission" date="2021-05" db="EMBL/GenBank/DDBJ databases">
        <title>Novel Bacillus species.</title>
        <authorList>
            <person name="Liu G."/>
        </authorList>
    </citation>
    <scope>NUCLEOTIDE SEQUENCE [LARGE SCALE GENOMIC DNA]</scope>
    <source>
        <strain evidence="5 6">FJAT-49682</strain>
    </source>
</reference>
<dbReference type="PANTHER" id="PTHR22916">
    <property type="entry name" value="GLYCOSYLTRANSFERASE"/>
    <property type="match status" value="1"/>
</dbReference>
<dbReference type="Gene3D" id="3.90.550.10">
    <property type="entry name" value="Spore Coat Polysaccharide Biosynthesis Protein SpsA, Chain A"/>
    <property type="match status" value="1"/>
</dbReference>
<organism evidence="5 6">
    <name type="scientific">Lederbergia citrea</name>
    <dbReference type="NCBI Taxonomy" id="2833581"/>
    <lineage>
        <taxon>Bacteria</taxon>
        <taxon>Bacillati</taxon>
        <taxon>Bacillota</taxon>
        <taxon>Bacilli</taxon>
        <taxon>Bacillales</taxon>
        <taxon>Bacillaceae</taxon>
        <taxon>Lederbergia</taxon>
    </lineage>
</organism>
<accession>A0A942UU30</accession>
<dbReference type="EMBL" id="JAGYPN010000004">
    <property type="protein sequence ID" value="MBS4224753.1"/>
    <property type="molecule type" value="Genomic_DNA"/>
</dbReference>
<dbReference type="RefSeq" id="WP_213099782.1">
    <property type="nucleotide sequence ID" value="NZ_JAGYPH010000004.1"/>
</dbReference>
<dbReference type="AlphaFoldDB" id="A0A942UU30"/>
<evidence type="ECO:0000256" key="1">
    <source>
        <dbReference type="ARBA" id="ARBA00006739"/>
    </source>
</evidence>
<comment type="caution">
    <text evidence="5">The sequence shown here is derived from an EMBL/GenBank/DDBJ whole genome shotgun (WGS) entry which is preliminary data.</text>
</comment>
<dbReference type="InterPro" id="IPR001173">
    <property type="entry name" value="Glyco_trans_2-like"/>
</dbReference>
<dbReference type="PANTHER" id="PTHR22916:SF51">
    <property type="entry name" value="GLYCOSYLTRANSFERASE EPSH-RELATED"/>
    <property type="match status" value="1"/>
</dbReference>
<evidence type="ECO:0000313" key="5">
    <source>
        <dbReference type="EMBL" id="MBS4224753.1"/>
    </source>
</evidence>
<dbReference type="Proteomes" id="UP000676456">
    <property type="component" value="Unassembled WGS sequence"/>
</dbReference>
<keyword evidence="2" id="KW-0328">Glycosyltransferase</keyword>
<evidence type="ECO:0000313" key="6">
    <source>
        <dbReference type="Proteomes" id="UP000676456"/>
    </source>
</evidence>
<keyword evidence="6" id="KW-1185">Reference proteome</keyword>
<dbReference type="InterPro" id="IPR029044">
    <property type="entry name" value="Nucleotide-diphossugar_trans"/>
</dbReference>
<protein>
    <submittedName>
        <fullName evidence="5">Glycosyltransferase family 2 protein</fullName>
    </submittedName>
</protein>
<comment type="similarity">
    <text evidence="1">Belongs to the glycosyltransferase 2 family.</text>
</comment>
<feature type="domain" description="Glycosyltransferase 2-like" evidence="4">
    <location>
        <begin position="5"/>
        <end position="151"/>
    </location>
</feature>
<sequence>MSKVSVIVPIYNAGKTLDKCVKSILKQTFSDFELILVNDGSTDNSLSICKKYRQQDSRVIVIDKKNEGSVATRRKGVESSRSNYILFVDADDWIDRKMIEELYNETKNNLDIIVCNTYKVLGKGLIKQKNHSIYFKEDKIYNKEKVKKDLVVAYLHGHPFPAFLHGKLFKEELVRNSGKYLDRISFLGDDLFYNLEMFLKADRVKVIDKPLYYYRLGGLTSKYMPSLFDDMVNGFEIQKEVVDQYFQSTKEIEYNGICIMLLNTFKTCLYNLFISDLTKLEIKERIREYVNHCSVIESIHNTGSIRFFSKEYLNAINHNDIDYLYQLGEQQYIRSKPKRTFINTLSKLAII</sequence>
<evidence type="ECO:0000259" key="4">
    <source>
        <dbReference type="Pfam" id="PF00535"/>
    </source>
</evidence>
<evidence type="ECO:0000256" key="2">
    <source>
        <dbReference type="ARBA" id="ARBA00022676"/>
    </source>
</evidence>
<name>A0A942UU30_9BACI</name>
<proteinExistence type="inferred from homology"/>
<dbReference type="SUPFAM" id="SSF53448">
    <property type="entry name" value="Nucleotide-diphospho-sugar transferases"/>
    <property type="match status" value="1"/>
</dbReference>